<proteinExistence type="predicted"/>
<evidence type="ECO:0000313" key="10">
    <source>
        <dbReference type="Proteomes" id="UP001302126"/>
    </source>
</evidence>
<dbReference type="EMBL" id="MU864353">
    <property type="protein sequence ID" value="KAK4192731.1"/>
    <property type="molecule type" value="Genomic_DNA"/>
</dbReference>
<evidence type="ECO:0000256" key="7">
    <source>
        <dbReference type="SAM" id="SignalP"/>
    </source>
</evidence>
<accession>A0AAN6X336</accession>
<name>A0AAN6X336_9PEZI</name>
<keyword evidence="2 6" id="KW-0812">Transmembrane</keyword>
<feature type="domain" description="Thioredoxin" evidence="8">
    <location>
        <begin position="35"/>
        <end position="162"/>
    </location>
</feature>
<organism evidence="9 10">
    <name type="scientific">Podospora australis</name>
    <dbReference type="NCBI Taxonomy" id="1536484"/>
    <lineage>
        <taxon>Eukaryota</taxon>
        <taxon>Fungi</taxon>
        <taxon>Dikarya</taxon>
        <taxon>Ascomycota</taxon>
        <taxon>Pezizomycotina</taxon>
        <taxon>Sordariomycetes</taxon>
        <taxon>Sordariomycetidae</taxon>
        <taxon>Sordariales</taxon>
        <taxon>Podosporaceae</taxon>
        <taxon>Podospora</taxon>
    </lineage>
</organism>
<dbReference type="Proteomes" id="UP001302126">
    <property type="component" value="Unassembled WGS sequence"/>
</dbReference>
<dbReference type="PROSITE" id="PS51352">
    <property type="entry name" value="THIOREDOXIN_2"/>
    <property type="match status" value="2"/>
</dbReference>
<evidence type="ECO:0000256" key="6">
    <source>
        <dbReference type="SAM" id="Phobius"/>
    </source>
</evidence>
<feature type="region of interest" description="Disordered" evidence="5">
    <location>
        <begin position="163"/>
        <end position="258"/>
    </location>
</feature>
<dbReference type="InterPro" id="IPR013766">
    <property type="entry name" value="Thioredoxin_domain"/>
</dbReference>
<feature type="compositionally biased region" description="Low complexity" evidence="5">
    <location>
        <begin position="238"/>
        <end position="247"/>
    </location>
</feature>
<comment type="subcellular location">
    <subcellularLocation>
        <location evidence="1">Membrane</location>
        <topology evidence="1">Single-pass membrane protein</topology>
    </subcellularLocation>
</comment>
<feature type="chain" id="PRO_5042840666" evidence="7">
    <location>
        <begin position="19"/>
        <end position="742"/>
    </location>
</feature>
<evidence type="ECO:0000256" key="2">
    <source>
        <dbReference type="ARBA" id="ARBA00022692"/>
    </source>
</evidence>
<dbReference type="CDD" id="cd02961">
    <property type="entry name" value="PDI_a_family"/>
    <property type="match status" value="2"/>
</dbReference>
<evidence type="ECO:0000256" key="4">
    <source>
        <dbReference type="ARBA" id="ARBA00023136"/>
    </source>
</evidence>
<feature type="transmembrane region" description="Helical" evidence="6">
    <location>
        <begin position="686"/>
        <end position="703"/>
    </location>
</feature>
<evidence type="ECO:0000313" key="9">
    <source>
        <dbReference type="EMBL" id="KAK4192731.1"/>
    </source>
</evidence>
<evidence type="ECO:0000259" key="8">
    <source>
        <dbReference type="PROSITE" id="PS51352"/>
    </source>
</evidence>
<dbReference type="PRINTS" id="PR00421">
    <property type="entry name" value="THIOREDOXIN"/>
</dbReference>
<dbReference type="PANTHER" id="PTHR46426:SF1">
    <property type="entry name" value="PROTEIN DISULFIDE-ISOMERASE TMX3"/>
    <property type="match status" value="1"/>
</dbReference>
<feature type="compositionally biased region" description="Basic and acidic residues" evidence="5">
    <location>
        <begin position="205"/>
        <end position="237"/>
    </location>
</feature>
<protein>
    <submittedName>
        <fullName evidence="9">Thioredoxin-like protein</fullName>
    </submittedName>
</protein>
<dbReference type="GO" id="GO:0005783">
    <property type="term" value="C:endoplasmic reticulum"/>
    <property type="evidence" value="ECO:0007669"/>
    <property type="project" value="TreeGrafter"/>
</dbReference>
<dbReference type="SUPFAM" id="SSF52833">
    <property type="entry name" value="Thioredoxin-like"/>
    <property type="match status" value="3"/>
</dbReference>
<dbReference type="InterPro" id="IPR036249">
    <property type="entry name" value="Thioredoxin-like_sf"/>
</dbReference>
<keyword evidence="7" id="KW-0732">Signal</keyword>
<keyword evidence="3 6" id="KW-1133">Transmembrane helix</keyword>
<feature type="signal peptide" evidence="7">
    <location>
        <begin position="1"/>
        <end position="18"/>
    </location>
</feature>
<dbReference type="InterPro" id="IPR052250">
    <property type="entry name" value="PDI_TMX3"/>
</dbReference>
<keyword evidence="10" id="KW-1185">Reference proteome</keyword>
<dbReference type="GO" id="GO:0016020">
    <property type="term" value="C:membrane"/>
    <property type="evidence" value="ECO:0007669"/>
    <property type="project" value="UniProtKB-SubCell"/>
</dbReference>
<comment type="caution">
    <text evidence="9">The sequence shown here is derived from an EMBL/GenBank/DDBJ whole genome shotgun (WGS) entry which is preliminary data.</text>
</comment>
<reference evidence="9" key="1">
    <citation type="journal article" date="2023" name="Mol. Phylogenet. Evol.">
        <title>Genome-scale phylogeny and comparative genomics of the fungal order Sordariales.</title>
        <authorList>
            <person name="Hensen N."/>
            <person name="Bonometti L."/>
            <person name="Westerberg I."/>
            <person name="Brannstrom I.O."/>
            <person name="Guillou S."/>
            <person name="Cros-Aarteil S."/>
            <person name="Calhoun S."/>
            <person name="Haridas S."/>
            <person name="Kuo A."/>
            <person name="Mondo S."/>
            <person name="Pangilinan J."/>
            <person name="Riley R."/>
            <person name="LaButti K."/>
            <person name="Andreopoulos B."/>
            <person name="Lipzen A."/>
            <person name="Chen C."/>
            <person name="Yan M."/>
            <person name="Daum C."/>
            <person name="Ng V."/>
            <person name="Clum A."/>
            <person name="Steindorff A."/>
            <person name="Ohm R.A."/>
            <person name="Martin F."/>
            <person name="Silar P."/>
            <person name="Natvig D.O."/>
            <person name="Lalanne C."/>
            <person name="Gautier V."/>
            <person name="Ament-Velasquez S.L."/>
            <person name="Kruys A."/>
            <person name="Hutchinson M.I."/>
            <person name="Powell A.J."/>
            <person name="Barry K."/>
            <person name="Miller A.N."/>
            <person name="Grigoriev I.V."/>
            <person name="Debuchy R."/>
            <person name="Gladieux P."/>
            <person name="Hiltunen Thoren M."/>
            <person name="Johannesson H."/>
        </authorList>
    </citation>
    <scope>NUCLEOTIDE SEQUENCE</scope>
    <source>
        <strain evidence="9">PSN309</strain>
    </source>
</reference>
<dbReference type="Pfam" id="PF00085">
    <property type="entry name" value="Thioredoxin"/>
    <property type="match status" value="2"/>
</dbReference>
<gene>
    <name evidence="9" type="ORF">QBC35DRAFT_511624</name>
</gene>
<dbReference type="AlphaFoldDB" id="A0AAN6X336"/>
<evidence type="ECO:0000256" key="3">
    <source>
        <dbReference type="ARBA" id="ARBA00022989"/>
    </source>
</evidence>
<keyword evidence="4 6" id="KW-0472">Membrane</keyword>
<evidence type="ECO:0000256" key="5">
    <source>
        <dbReference type="SAM" id="MobiDB-lite"/>
    </source>
</evidence>
<dbReference type="PANTHER" id="PTHR46426">
    <property type="entry name" value="PROTEIN DISULFIDE-ISOMERASE TMX3"/>
    <property type="match status" value="1"/>
</dbReference>
<reference evidence="9" key="2">
    <citation type="submission" date="2023-05" db="EMBL/GenBank/DDBJ databases">
        <authorList>
            <consortium name="Lawrence Berkeley National Laboratory"/>
            <person name="Steindorff A."/>
            <person name="Hensen N."/>
            <person name="Bonometti L."/>
            <person name="Westerberg I."/>
            <person name="Brannstrom I.O."/>
            <person name="Guillou S."/>
            <person name="Cros-Aarteil S."/>
            <person name="Calhoun S."/>
            <person name="Haridas S."/>
            <person name="Kuo A."/>
            <person name="Mondo S."/>
            <person name="Pangilinan J."/>
            <person name="Riley R."/>
            <person name="Labutti K."/>
            <person name="Andreopoulos B."/>
            <person name="Lipzen A."/>
            <person name="Chen C."/>
            <person name="Yanf M."/>
            <person name="Daum C."/>
            <person name="Ng V."/>
            <person name="Clum A."/>
            <person name="Ohm R."/>
            <person name="Martin F."/>
            <person name="Silar P."/>
            <person name="Natvig D."/>
            <person name="Lalanne C."/>
            <person name="Gautier V."/>
            <person name="Ament-Velasquez S.L."/>
            <person name="Kruys A."/>
            <person name="Hutchinson M.I."/>
            <person name="Powell A.J."/>
            <person name="Barry K."/>
            <person name="Miller A.N."/>
            <person name="Grigoriev I.V."/>
            <person name="Debuchy R."/>
            <person name="Gladieux P."/>
            <person name="Thoren M.H."/>
            <person name="Johannesson H."/>
        </authorList>
    </citation>
    <scope>NUCLEOTIDE SEQUENCE</scope>
    <source>
        <strain evidence="9">PSN309</strain>
    </source>
</reference>
<evidence type="ECO:0000256" key="1">
    <source>
        <dbReference type="ARBA" id="ARBA00004167"/>
    </source>
</evidence>
<feature type="domain" description="Thioredoxin" evidence="8">
    <location>
        <begin position="264"/>
        <end position="385"/>
    </location>
</feature>
<sequence>MRLLKSLFLLGAAALVSAASAADDADEDITRENTYFNGKKVPPILELTPLNWKTEVKKSKFLMVKHFSPWCIHCQDFAPTYQTLYEFYYTSTPEGKKDVDFESFYDFRFAEINCVAYNDLCSEHGVKSWPTTILYEDGEPAVTFKGVKNMAVLSGAVEDALEKVKPKTRPATLELPEPGDKSSPEPKASGVPKAVESSKTGNTDTKQKELVKDTEPVKKEKAKEAAIEHEKEKEKAKGTATAPATDANASSDAKKPYVPPFFQPPVIKAATPTTTPNPKGRSVPLSAEAFQYQVTTSQEPWLIKFYAPWCHHCQAMAPNWEQLAKEMEGRLNIGEVNCDRESRLCKDVGVRGYPTIIFFKGGEHVEYEGLRALGDFIQYAEKAIDLSGGVQDVDFDSFKALEEKEDVIFLYLYDHATTSEDFLALERLPLSLIGRAKLVKTRDPRLYERYKVTTWPRMLVSREGRPTYYTPLGPREMRDTRMVLNWMRSVWLPLVPELTASNAREIMDGKIVVLGILNRNNQDSYLSAIREMKSAAHEWMDKQIQLFQLERQELRDAKQLRIEEAEDRGDQRALRNAKNIRINMDRADRKEVTFAWVDGAFWQRWIRTTYGIDVKDGERVIINDEDARRYWDQTSTGNAIVPSRTSILETLNKVTANPPKLKPKLTIGVIEKFFFDIKTTFRDHPYLSMGCVLGIAFGCLSWLRGSRRRRGGHFRLEEGVAGIKESKGPTLFGSGTNGTKAD</sequence>
<dbReference type="Gene3D" id="3.40.30.10">
    <property type="entry name" value="Glutaredoxin"/>
    <property type="match status" value="2"/>
</dbReference>